<dbReference type="AlphaFoldDB" id="A0A840CMU1"/>
<evidence type="ECO:0000313" key="6">
    <source>
        <dbReference type="Proteomes" id="UP000555103"/>
    </source>
</evidence>
<keyword evidence="6" id="KW-1185">Reference proteome</keyword>
<dbReference type="InterPro" id="IPR008928">
    <property type="entry name" value="6-hairpin_glycosidase_sf"/>
</dbReference>
<comment type="similarity">
    <text evidence="4">Belongs to the cellobiose 2-epimerase family.</text>
</comment>
<keyword evidence="3 4" id="KW-0413">Isomerase</keyword>
<proteinExistence type="inferred from homology"/>
<dbReference type="Proteomes" id="UP000555103">
    <property type="component" value="Unassembled WGS sequence"/>
</dbReference>
<dbReference type="EC" id="5.1.3.11" evidence="4"/>
<dbReference type="InterPro" id="IPR012341">
    <property type="entry name" value="6hp_glycosidase-like_sf"/>
</dbReference>
<dbReference type="GO" id="GO:0005975">
    <property type="term" value="P:carbohydrate metabolic process"/>
    <property type="evidence" value="ECO:0007669"/>
    <property type="project" value="InterPro"/>
</dbReference>
<comment type="caution">
    <text evidence="5">The sequence shown here is derived from an EMBL/GenBank/DDBJ whole genome shotgun (WGS) entry which is preliminary data.</text>
</comment>
<dbReference type="SUPFAM" id="SSF48208">
    <property type="entry name" value="Six-hairpin glycosidases"/>
    <property type="match status" value="1"/>
</dbReference>
<sequence length="388" mass="45785">MNGFKKELTQNILPFWIDKMQDAEYGGFYGRIDGNDRLHKNANKGSVLNARILWTFSAAYRILKDEEYLDVATRAYDYIKQYFLDKKFGGVYWELDYKGNPANTKKQVYAQGFALYGFSEYYRATGNQEALDLAIELFHLIEKYKDKKYGGYFEAFTREWQPIEDMRLSEKDANEKKSMNTHLHILEPYTNLLRVWDNEELKKAQRELILIFSDKILNNNTFHQELFFGEDWAVRSSAISYGHDIEASWLLYEAAEVLGDKDLLDKIRQLSLKIADAASEGLVADGSMIYEKDRDHTDRERHWWVQAEAVVGYMYACKNSREISYKEKAARIWHYIQNQITDKHNGEWIWSRLEDGKVNQKDDKAGFWKCPYHNSRICLEMIEHFGME</sequence>
<dbReference type="HAMAP" id="MF_00929">
    <property type="entry name" value="Cellobiose_2_epim"/>
    <property type="match status" value="1"/>
</dbReference>
<name>A0A840CMU1_9BACT</name>
<organism evidence="5 6">
    <name type="scientific">Dysgonomonas hofstadii</name>
    <dbReference type="NCBI Taxonomy" id="637886"/>
    <lineage>
        <taxon>Bacteria</taxon>
        <taxon>Pseudomonadati</taxon>
        <taxon>Bacteroidota</taxon>
        <taxon>Bacteroidia</taxon>
        <taxon>Bacteroidales</taxon>
        <taxon>Dysgonomonadaceae</taxon>
        <taxon>Dysgonomonas</taxon>
    </lineage>
</organism>
<evidence type="ECO:0000313" key="5">
    <source>
        <dbReference type="EMBL" id="MBB4034315.1"/>
    </source>
</evidence>
<dbReference type="Gene3D" id="1.50.10.10">
    <property type="match status" value="1"/>
</dbReference>
<gene>
    <name evidence="5" type="ORF">GGR21_000200</name>
</gene>
<comment type="catalytic activity">
    <reaction evidence="1 4">
        <text>D-cellobiose = beta-D-glucosyl-(1-&gt;4)-D-mannopyranose</text>
        <dbReference type="Rhea" id="RHEA:23384"/>
        <dbReference type="ChEBI" id="CHEBI:17057"/>
        <dbReference type="ChEBI" id="CHEBI:47931"/>
        <dbReference type="EC" id="5.1.3.11"/>
    </reaction>
</comment>
<dbReference type="EMBL" id="JACIEP010000001">
    <property type="protein sequence ID" value="MBB4034315.1"/>
    <property type="molecule type" value="Genomic_DNA"/>
</dbReference>
<comment type="similarity">
    <text evidence="2">Belongs to the N-acylglucosamine 2-epimerase family.</text>
</comment>
<dbReference type="InterPro" id="IPR010819">
    <property type="entry name" value="AGE/CE"/>
</dbReference>
<dbReference type="GO" id="GO:0047736">
    <property type="term" value="F:cellobiose epimerase activity"/>
    <property type="evidence" value="ECO:0007669"/>
    <property type="project" value="UniProtKB-UniRule"/>
</dbReference>
<accession>A0A840CMU1</accession>
<evidence type="ECO:0000256" key="2">
    <source>
        <dbReference type="ARBA" id="ARBA00008558"/>
    </source>
</evidence>
<reference evidence="5 6" key="1">
    <citation type="submission" date="2020-08" db="EMBL/GenBank/DDBJ databases">
        <title>Genomic Encyclopedia of Type Strains, Phase IV (KMG-IV): sequencing the most valuable type-strain genomes for metagenomic binning, comparative biology and taxonomic classification.</title>
        <authorList>
            <person name="Goeker M."/>
        </authorList>
    </citation>
    <scope>NUCLEOTIDE SEQUENCE [LARGE SCALE GENOMIC DNA]</scope>
    <source>
        <strain evidence="5 6">DSM 104969</strain>
    </source>
</reference>
<dbReference type="Pfam" id="PF07221">
    <property type="entry name" value="GlcNAc_2-epim"/>
    <property type="match status" value="1"/>
</dbReference>
<protein>
    <recommendedName>
        <fullName evidence="4">Cellobiose 2-epimerase</fullName>
        <shortName evidence="4">CE</shortName>
        <ecNumber evidence="4">5.1.3.11</ecNumber>
    </recommendedName>
</protein>
<dbReference type="PANTHER" id="PTHR15108">
    <property type="entry name" value="N-ACYLGLUCOSAMINE-2-EPIMERASE"/>
    <property type="match status" value="1"/>
</dbReference>
<dbReference type="InterPro" id="IPR028584">
    <property type="entry name" value="Cellobiose_2_epim"/>
</dbReference>
<evidence type="ECO:0000256" key="4">
    <source>
        <dbReference type="HAMAP-Rule" id="MF_00929"/>
    </source>
</evidence>
<comment type="function">
    <text evidence="4">Catalyzes the reversible epimerization of cellobiose to 4-O-beta-D-glucopyranosyl-D-mannose (Glc-Man).</text>
</comment>
<evidence type="ECO:0000256" key="3">
    <source>
        <dbReference type="ARBA" id="ARBA00023235"/>
    </source>
</evidence>
<evidence type="ECO:0000256" key="1">
    <source>
        <dbReference type="ARBA" id="ARBA00001470"/>
    </source>
</evidence>
<dbReference type="RefSeq" id="WP_183305264.1">
    <property type="nucleotide sequence ID" value="NZ_JACIEP010000001.1"/>
</dbReference>